<dbReference type="Pfam" id="PF11104">
    <property type="entry name" value="PilM_2"/>
    <property type="match status" value="1"/>
</dbReference>
<dbReference type="InterPro" id="IPR005883">
    <property type="entry name" value="PilM"/>
</dbReference>
<dbReference type="RefSeq" id="WP_283831266.1">
    <property type="nucleotide sequence ID" value="NZ_JASJEU010000007.1"/>
</dbReference>
<sequence length="350" mass="38269">MAKALTGIDIGSGHLKMAVCDGRAVSQVIVEDMPDNLVKDGRITSLETMSELLRNTVRKHRVSAKNAAFVLNSRDVYTRRIVLPAMTVDELKLNLPFEFRDYIADGKDKYRFDYALLEMRHDEVGVPQEMDVLAVAAPIETIEGYADMLRRAGLKLKIAAPDIMAYANIIAQYERNHPVTDAAPAAASSVPDAPAAPAARDFCFLDIGSTNTRVYLFPQGKYEVTRSVEFGVHSLVAAVADHFGVDENLAKTYVATNYENAQTIQPCLDLYERIGVELARIVSFFNFNYPDSQLATVHYCGSGSGIVPLLHAIDEHLSIDLVDIGAMMPYSPAVADSLRACPAAVGLALQ</sequence>
<reference evidence="1 2" key="1">
    <citation type="submission" date="2023-05" db="EMBL/GenBank/DDBJ databases">
        <title>Gordonibacter KGMB12511T sp. nov., isolated from faeces of healthy Korean.</title>
        <authorList>
            <person name="Kim H.S."/>
            <person name="Kim J.-S."/>
            <person name="Suh M.K."/>
            <person name="Eom M.K."/>
            <person name="Do H.E."/>
            <person name="Lee J.-S."/>
        </authorList>
    </citation>
    <scope>NUCLEOTIDE SEQUENCE [LARGE SCALE GENOMIC DNA]</scope>
    <source>
        <strain evidence="1 2">KGMB12511</strain>
    </source>
</reference>
<gene>
    <name evidence="1" type="primary">pilM</name>
    <name evidence="1" type="ORF">QNJ86_03810</name>
</gene>
<dbReference type="Gene3D" id="3.30.420.40">
    <property type="match status" value="2"/>
</dbReference>
<dbReference type="InterPro" id="IPR043129">
    <property type="entry name" value="ATPase_NBD"/>
</dbReference>
<accession>A0ABT7DK65</accession>
<comment type="caution">
    <text evidence="1">The sequence shown here is derived from an EMBL/GenBank/DDBJ whole genome shotgun (WGS) entry which is preliminary data.</text>
</comment>
<proteinExistence type="predicted"/>
<dbReference type="Proteomes" id="UP001232750">
    <property type="component" value="Unassembled WGS sequence"/>
</dbReference>
<organism evidence="1 2">
    <name type="scientific">Gordonibacter faecis</name>
    <dbReference type="NCBI Taxonomy" id="3047475"/>
    <lineage>
        <taxon>Bacteria</taxon>
        <taxon>Bacillati</taxon>
        <taxon>Actinomycetota</taxon>
        <taxon>Coriobacteriia</taxon>
        <taxon>Eggerthellales</taxon>
        <taxon>Eggerthellaceae</taxon>
        <taxon>Gordonibacter</taxon>
    </lineage>
</organism>
<dbReference type="EMBL" id="JASJEU010000007">
    <property type="protein sequence ID" value="MDJ1649919.1"/>
    <property type="molecule type" value="Genomic_DNA"/>
</dbReference>
<protein>
    <submittedName>
        <fullName evidence="1">Pilus assembly protein PilM</fullName>
    </submittedName>
</protein>
<dbReference type="InterPro" id="IPR050696">
    <property type="entry name" value="FtsA/MreB"/>
</dbReference>
<dbReference type="PANTHER" id="PTHR32432:SF3">
    <property type="entry name" value="ETHANOLAMINE UTILIZATION PROTEIN EUTJ"/>
    <property type="match status" value="1"/>
</dbReference>
<evidence type="ECO:0000313" key="1">
    <source>
        <dbReference type="EMBL" id="MDJ1649919.1"/>
    </source>
</evidence>
<keyword evidence="2" id="KW-1185">Reference proteome</keyword>
<name>A0ABT7DK65_9ACTN</name>
<dbReference type="Gene3D" id="3.30.1490.300">
    <property type="match status" value="1"/>
</dbReference>
<dbReference type="SUPFAM" id="SSF53067">
    <property type="entry name" value="Actin-like ATPase domain"/>
    <property type="match status" value="2"/>
</dbReference>
<dbReference type="PANTHER" id="PTHR32432">
    <property type="entry name" value="CELL DIVISION PROTEIN FTSA-RELATED"/>
    <property type="match status" value="1"/>
</dbReference>
<evidence type="ECO:0000313" key="2">
    <source>
        <dbReference type="Proteomes" id="UP001232750"/>
    </source>
</evidence>
<dbReference type="CDD" id="cd24049">
    <property type="entry name" value="ASKHA_NBD_PilM"/>
    <property type="match status" value="1"/>
</dbReference>